<dbReference type="EMBL" id="CACRUO010000035">
    <property type="protein sequence ID" value="VYU24527.1"/>
    <property type="molecule type" value="Genomic_DNA"/>
</dbReference>
<evidence type="ECO:0000259" key="6">
    <source>
        <dbReference type="Pfam" id="PF02826"/>
    </source>
</evidence>
<dbReference type="Pfam" id="PF02826">
    <property type="entry name" value="2-Hacid_dh_C"/>
    <property type="match status" value="1"/>
</dbReference>
<dbReference type="InterPro" id="IPR006139">
    <property type="entry name" value="D-isomer_2_OHA_DH_cat_dom"/>
</dbReference>
<reference evidence="7" key="1">
    <citation type="submission" date="2019-11" db="EMBL/GenBank/DDBJ databases">
        <authorList>
            <person name="Feng L."/>
        </authorList>
    </citation>
    <scope>NUCLEOTIDE SEQUENCE</scope>
    <source>
        <strain evidence="7">SsimulansLFYP27</strain>
    </source>
</reference>
<dbReference type="SUPFAM" id="SSF52283">
    <property type="entry name" value="Formate/glycerate dehydrogenase catalytic domain-like"/>
    <property type="match status" value="1"/>
</dbReference>
<dbReference type="PANTHER" id="PTHR43333">
    <property type="entry name" value="2-HACID_DH_C DOMAIN-CONTAINING PROTEIN"/>
    <property type="match status" value="1"/>
</dbReference>
<evidence type="ECO:0000256" key="1">
    <source>
        <dbReference type="ARBA" id="ARBA00005854"/>
    </source>
</evidence>
<dbReference type="GO" id="GO:0030267">
    <property type="term" value="F:glyoxylate reductase (NADPH) activity"/>
    <property type="evidence" value="ECO:0007669"/>
    <property type="project" value="UniProtKB-EC"/>
</dbReference>
<keyword evidence="7" id="KW-0670">Pyruvate</keyword>
<dbReference type="Gene3D" id="3.40.50.720">
    <property type="entry name" value="NAD(P)-binding Rossmann-like Domain"/>
    <property type="match status" value="2"/>
</dbReference>
<dbReference type="SUPFAM" id="SSF51735">
    <property type="entry name" value="NAD(P)-binding Rossmann-fold domains"/>
    <property type="match status" value="1"/>
</dbReference>
<dbReference type="InterPro" id="IPR006140">
    <property type="entry name" value="D-isomer_DH_NAD-bd"/>
</dbReference>
<name>A0A6N3DFK5_STASI</name>
<evidence type="ECO:0000256" key="3">
    <source>
        <dbReference type="ARBA" id="ARBA00023027"/>
    </source>
</evidence>
<sequence length="319" mass="36219">MKCVKVLSLNRLKDSEQLLEETFPEVEFVFRKNVDEINEQDKRDADVVIGYSGKADQAFFEGMPNLKFVAWYAAGVNSLPLQYFAERNIVLTNVSGIHAKQMSQFVFAYILDDYKQMRVSRQNQDNKVYDSTITGRRVDGDTLLILGTGNIPKQISKLARAFEMKIIGINTTGHEVDGFDETYPLKELDQVLPKADVVVNVLPETEETHHLLEDKQFDAMKETALFINIGRGTIASEETIVKALNEGKIRHAYLDVFEKEPLSEDNPLYQLDNVSITAHITGNGKENFKEASQIFIRNFKHFLSNGDVIEKKVDLSKGY</sequence>
<keyword evidence="3" id="KW-0520">NAD</keyword>
<feature type="domain" description="D-isomer specific 2-hydroxyacid dehydrogenase catalytic" evidence="5">
    <location>
        <begin position="15"/>
        <end position="308"/>
    </location>
</feature>
<accession>A0A6N3DFK5</accession>
<keyword evidence="2 4" id="KW-0560">Oxidoreductase</keyword>
<dbReference type="PANTHER" id="PTHR43333:SF1">
    <property type="entry name" value="D-ISOMER SPECIFIC 2-HYDROXYACID DEHYDROGENASE NAD-BINDING DOMAIN-CONTAINING PROTEIN"/>
    <property type="match status" value="1"/>
</dbReference>
<comment type="similarity">
    <text evidence="1 4">Belongs to the D-isomer specific 2-hydroxyacid dehydrogenase family.</text>
</comment>
<dbReference type="GO" id="GO:0051287">
    <property type="term" value="F:NAD binding"/>
    <property type="evidence" value="ECO:0007669"/>
    <property type="project" value="InterPro"/>
</dbReference>
<gene>
    <name evidence="7" type="primary">ghrB_2</name>
    <name evidence="7" type="ORF">SSLFYP27_01764</name>
</gene>
<dbReference type="Pfam" id="PF00389">
    <property type="entry name" value="2-Hacid_dh"/>
    <property type="match status" value="1"/>
</dbReference>
<proteinExistence type="inferred from homology"/>
<organism evidence="7">
    <name type="scientific">Staphylococcus simulans</name>
    <dbReference type="NCBI Taxonomy" id="1286"/>
    <lineage>
        <taxon>Bacteria</taxon>
        <taxon>Bacillati</taxon>
        <taxon>Bacillota</taxon>
        <taxon>Bacilli</taxon>
        <taxon>Bacillales</taxon>
        <taxon>Staphylococcaceae</taxon>
        <taxon>Staphylococcus</taxon>
    </lineage>
</organism>
<protein>
    <submittedName>
        <fullName evidence="7">Glyoxylate/hydroxypyruvate reductase B</fullName>
        <ecNumber evidence="7">1.1.1.79</ecNumber>
    </submittedName>
</protein>
<evidence type="ECO:0000256" key="4">
    <source>
        <dbReference type="RuleBase" id="RU003719"/>
    </source>
</evidence>
<evidence type="ECO:0000259" key="5">
    <source>
        <dbReference type="Pfam" id="PF00389"/>
    </source>
</evidence>
<evidence type="ECO:0000256" key="2">
    <source>
        <dbReference type="ARBA" id="ARBA00023002"/>
    </source>
</evidence>
<dbReference type="InterPro" id="IPR036291">
    <property type="entry name" value="NAD(P)-bd_dom_sf"/>
</dbReference>
<dbReference type="CDD" id="cd12155">
    <property type="entry name" value="PGDH_1"/>
    <property type="match status" value="1"/>
</dbReference>
<evidence type="ECO:0000313" key="7">
    <source>
        <dbReference type="EMBL" id="VYU24527.1"/>
    </source>
</evidence>
<feature type="domain" description="D-isomer specific 2-hydroxyacid dehydrogenase NAD-binding" evidence="6">
    <location>
        <begin position="108"/>
        <end position="280"/>
    </location>
</feature>
<dbReference type="AlphaFoldDB" id="A0A6N3DFK5"/>
<dbReference type="EC" id="1.1.1.79" evidence="7"/>